<dbReference type="RefSeq" id="WP_132130089.1">
    <property type="nucleotide sequence ID" value="NZ_CP042432.1"/>
</dbReference>
<name>A0A4R3KMT7_9SPHI</name>
<evidence type="ECO:0000256" key="1">
    <source>
        <dbReference type="SAM" id="SignalP"/>
    </source>
</evidence>
<keyword evidence="4" id="KW-1185">Reference proteome</keyword>
<dbReference type="Proteomes" id="UP000295807">
    <property type="component" value="Unassembled WGS sequence"/>
</dbReference>
<evidence type="ECO:0000313" key="3">
    <source>
        <dbReference type="EMBL" id="TCS85668.1"/>
    </source>
</evidence>
<evidence type="ECO:0000259" key="2">
    <source>
        <dbReference type="Pfam" id="PF13568"/>
    </source>
</evidence>
<accession>A0A4R3KMT7</accession>
<dbReference type="EMBL" id="SMAD01000011">
    <property type="protein sequence ID" value="TCS85668.1"/>
    <property type="molecule type" value="Genomic_DNA"/>
</dbReference>
<keyword evidence="1" id="KW-0732">Signal</keyword>
<sequence>MKKLSFLIVGLLLGSSLFAQEAKFGIMGGVNLANLTKSTGTDLYGEEYNDETYGNMVKPGLALGVYANIPFPGNDVVSLNPELFYSQLGARYESDNGDVEFNRNLHFIELPVLLKFNIVPAFHVMAGPSFSYLMGGKDKFEGEGTVFGVDISSESEQDLDMDDFNRASIGGVIGLGFDATENFKVFGKYGLGFTDMYKSDDSEAFNSNIQVGVGYSF</sequence>
<protein>
    <submittedName>
        <fullName evidence="3">Outer membrane protein with beta-barrel domain</fullName>
    </submittedName>
</protein>
<comment type="caution">
    <text evidence="3">The sequence shown here is derived from an EMBL/GenBank/DDBJ whole genome shotgun (WGS) entry which is preliminary data.</text>
</comment>
<reference evidence="3 4" key="1">
    <citation type="submission" date="2019-03" db="EMBL/GenBank/DDBJ databases">
        <title>Genomic Encyclopedia of Type Strains, Phase IV (KMG-IV): sequencing the most valuable type-strain genomes for metagenomic binning, comparative biology and taxonomic classification.</title>
        <authorList>
            <person name="Goeker M."/>
        </authorList>
    </citation>
    <scope>NUCLEOTIDE SEQUENCE [LARGE SCALE GENOMIC DNA]</scope>
    <source>
        <strain evidence="3 4">DSM 21100</strain>
    </source>
</reference>
<feature type="signal peptide" evidence="1">
    <location>
        <begin position="1"/>
        <end position="19"/>
    </location>
</feature>
<dbReference type="AlphaFoldDB" id="A0A4R3KMT7"/>
<dbReference type="InterPro" id="IPR025665">
    <property type="entry name" value="Beta-barrel_OMP_2"/>
</dbReference>
<feature type="chain" id="PRO_5020702722" evidence="1">
    <location>
        <begin position="20"/>
        <end position="217"/>
    </location>
</feature>
<proteinExistence type="predicted"/>
<dbReference type="OrthoDB" id="947434at2"/>
<dbReference type="Pfam" id="PF13568">
    <property type="entry name" value="OMP_b-brl_2"/>
    <property type="match status" value="1"/>
</dbReference>
<feature type="domain" description="Outer membrane protein beta-barrel" evidence="2">
    <location>
        <begin position="18"/>
        <end position="197"/>
    </location>
</feature>
<organism evidence="3 4">
    <name type="scientific">Anseongella ginsenosidimutans</name>
    <dbReference type="NCBI Taxonomy" id="496056"/>
    <lineage>
        <taxon>Bacteria</taxon>
        <taxon>Pseudomonadati</taxon>
        <taxon>Bacteroidota</taxon>
        <taxon>Sphingobacteriia</taxon>
        <taxon>Sphingobacteriales</taxon>
        <taxon>Sphingobacteriaceae</taxon>
        <taxon>Anseongella</taxon>
    </lineage>
</organism>
<evidence type="ECO:0000313" key="4">
    <source>
        <dbReference type="Proteomes" id="UP000295807"/>
    </source>
</evidence>
<gene>
    <name evidence="3" type="ORF">EDD80_11170</name>
</gene>